<evidence type="ECO:0000313" key="2">
    <source>
        <dbReference type="Proteomes" id="UP000186221"/>
    </source>
</evidence>
<protein>
    <submittedName>
        <fullName evidence="1">Uncharacterized protein</fullName>
    </submittedName>
</protein>
<proteinExistence type="predicted"/>
<dbReference type="STRING" id="453582.SAMN05421580_11269"/>
<reference evidence="2" key="1">
    <citation type="submission" date="2017-01" db="EMBL/GenBank/DDBJ databases">
        <authorList>
            <person name="Varghese N."/>
            <person name="Submissions S."/>
        </authorList>
    </citation>
    <scope>NUCLEOTIDE SEQUENCE [LARGE SCALE GENOMIC DNA]</scope>
    <source>
        <strain evidence="2">DSM 19945</strain>
    </source>
</reference>
<sequence>MAKFVMVSKHLYWWPVTVRMPDPDNAGQFLEQSFEMQFEAQPREAVLAHKEHYDTLTTDRERIAADKEQMRAVCRSWRGVIDEEGADVPFAQALLDDAVGLPWFRTGVMRAIAEASFGQEAKTGN</sequence>
<dbReference type="RefSeq" id="WP_076486090.1">
    <property type="nucleotide sequence ID" value="NZ_FTOG01000012.1"/>
</dbReference>
<name>A0A1N7Q144_9RHOB</name>
<dbReference type="AlphaFoldDB" id="A0A1N7Q144"/>
<keyword evidence="2" id="KW-1185">Reference proteome</keyword>
<dbReference type="EMBL" id="FTOG01000012">
    <property type="protein sequence ID" value="SIT16613.1"/>
    <property type="molecule type" value="Genomic_DNA"/>
</dbReference>
<dbReference type="Proteomes" id="UP000186221">
    <property type="component" value="Unassembled WGS sequence"/>
</dbReference>
<accession>A0A1N7Q144</accession>
<gene>
    <name evidence="1" type="ORF">SAMN05421580_11269</name>
</gene>
<evidence type="ECO:0000313" key="1">
    <source>
        <dbReference type="EMBL" id="SIT16613.1"/>
    </source>
</evidence>
<organism evidence="1 2">
    <name type="scientific">Rhodobacter aestuarii</name>
    <dbReference type="NCBI Taxonomy" id="453582"/>
    <lineage>
        <taxon>Bacteria</taxon>
        <taxon>Pseudomonadati</taxon>
        <taxon>Pseudomonadota</taxon>
        <taxon>Alphaproteobacteria</taxon>
        <taxon>Rhodobacterales</taxon>
        <taxon>Rhodobacter group</taxon>
        <taxon>Rhodobacter</taxon>
    </lineage>
</organism>
<dbReference type="OrthoDB" id="7690128at2"/>